<gene>
    <name evidence="1" type="ORF">G7Z17_g3207</name>
</gene>
<reference evidence="1" key="1">
    <citation type="submission" date="2020-03" db="EMBL/GenBank/DDBJ databases">
        <title>Draft Genome Sequence of Cylindrodendrum hubeiense.</title>
        <authorList>
            <person name="Buettner E."/>
            <person name="Kellner H."/>
        </authorList>
    </citation>
    <scope>NUCLEOTIDE SEQUENCE</scope>
    <source>
        <strain evidence="1">IHI 201604</strain>
    </source>
</reference>
<protein>
    <submittedName>
        <fullName evidence="1">Uncharacterized protein</fullName>
    </submittedName>
</protein>
<proteinExistence type="predicted"/>
<dbReference type="Proteomes" id="UP000722485">
    <property type="component" value="Unassembled WGS sequence"/>
</dbReference>
<evidence type="ECO:0000313" key="1">
    <source>
        <dbReference type="EMBL" id="KAF7554006.1"/>
    </source>
</evidence>
<accession>A0A9P5HB99</accession>
<organism evidence="1 2">
    <name type="scientific">Cylindrodendrum hubeiense</name>
    <dbReference type="NCBI Taxonomy" id="595255"/>
    <lineage>
        <taxon>Eukaryota</taxon>
        <taxon>Fungi</taxon>
        <taxon>Dikarya</taxon>
        <taxon>Ascomycota</taxon>
        <taxon>Pezizomycotina</taxon>
        <taxon>Sordariomycetes</taxon>
        <taxon>Hypocreomycetidae</taxon>
        <taxon>Hypocreales</taxon>
        <taxon>Nectriaceae</taxon>
        <taxon>Cylindrodendrum</taxon>
    </lineage>
</organism>
<name>A0A9P5HB99_9HYPO</name>
<sequence>MSSPYRQSLHDMIRKAREITHISLMLHSARSGVATMREAHDKRHWACEKTLSELECSHLNLVAQAQAFADMCEGLSDRAIWQYETCWWLLQSNWETVKDLDMNLKSLETEETKENVPDGIVAEADAEADDEAMNMLILEEFMLAIEDAE</sequence>
<dbReference type="AlphaFoldDB" id="A0A9P5HB99"/>
<comment type="caution">
    <text evidence="1">The sequence shown here is derived from an EMBL/GenBank/DDBJ whole genome shotgun (WGS) entry which is preliminary data.</text>
</comment>
<dbReference type="OrthoDB" id="4703408at2759"/>
<dbReference type="EMBL" id="JAANBB010000038">
    <property type="protein sequence ID" value="KAF7554006.1"/>
    <property type="molecule type" value="Genomic_DNA"/>
</dbReference>
<keyword evidence="2" id="KW-1185">Reference proteome</keyword>
<evidence type="ECO:0000313" key="2">
    <source>
        <dbReference type="Proteomes" id="UP000722485"/>
    </source>
</evidence>